<keyword evidence="1" id="KW-0732">Signal</keyword>
<evidence type="ECO:0000313" key="5">
    <source>
        <dbReference type="Proteomes" id="UP000578091"/>
    </source>
</evidence>
<feature type="signal peptide" evidence="1">
    <location>
        <begin position="1"/>
        <end position="19"/>
    </location>
</feature>
<evidence type="ECO:0000259" key="3">
    <source>
        <dbReference type="Pfam" id="PF00930"/>
    </source>
</evidence>
<dbReference type="AlphaFoldDB" id="A0A853JGU0"/>
<dbReference type="InterPro" id="IPR001375">
    <property type="entry name" value="Peptidase_S9_cat"/>
</dbReference>
<proteinExistence type="predicted"/>
<feature type="chain" id="PRO_5033005492" evidence="1">
    <location>
        <begin position="20"/>
        <end position="771"/>
    </location>
</feature>
<dbReference type="Pfam" id="PF00326">
    <property type="entry name" value="Peptidase_S9"/>
    <property type="match status" value="1"/>
</dbReference>
<evidence type="ECO:0000259" key="2">
    <source>
        <dbReference type="Pfam" id="PF00326"/>
    </source>
</evidence>
<evidence type="ECO:0000313" key="4">
    <source>
        <dbReference type="EMBL" id="NZA28643.1"/>
    </source>
</evidence>
<dbReference type="SUPFAM" id="SSF53474">
    <property type="entry name" value="alpha/beta-Hydrolases"/>
    <property type="match status" value="1"/>
</dbReference>
<dbReference type="PANTHER" id="PTHR11731">
    <property type="entry name" value="PROTEASE FAMILY S9B,C DIPEPTIDYL-PEPTIDASE IV-RELATED"/>
    <property type="match status" value="1"/>
</dbReference>
<dbReference type="InterPro" id="IPR002469">
    <property type="entry name" value="Peptidase_S9B_N"/>
</dbReference>
<dbReference type="EMBL" id="JACCKA010000095">
    <property type="protein sequence ID" value="NZA28643.1"/>
    <property type="molecule type" value="Genomic_DNA"/>
</dbReference>
<dbReference type="Pfam" id="PF00930">
    <property type="entry name" value="DPPIV_N"/>
    <property type="match status" value="1"/>
</dbReference>
<accession>A0A853JGU0</accession>
<organism evidence="4 5">
    <name type="scientific">Luteimonas salinisoli</name>
    <dbReference type="NCBI Taxonomy" id="2752307"/>
    <lineage>
        <taxon>Bacteria</taxon>
        <taxon>Pseudomonadati</taxon>
        <taxon>Pseudomonadota</taxon>
        <taxon>Gammaproteobacteria</taxon>
        <taxon>Lysobacterales</taxon>
        <taxon>Lysobacteraceae</taxon>
        <taxon>Luteimonas</taxon>
    </lineage>
</organism>
<dbReference type="InterPro" id="IPR050278">
    <property type="entry name" value="Serine_Prot_S9B/DPPIV"/>
</dbReference>
<keyword evidence="5" id="KW-1185">Reference proteome</keyword>
<dbReference type="RefSeq" id="WP_180680407.1">
    <property type="nucleotide sequence ID" value="NZ_JACCKA010000095.1"/>
</dbReference>
<reference evidence="4 5" key="1">
    <citation type="submission" date="2020-07" db="EMBL/GenBank/DDBJ databases">
        <title>Luteimonas sp. SJ-92.</title>
        <authorList>
            <person name="Huang X.-X."/>
            <person name="Xu L."/>
            <person name="Sun J.-Q."/>
        </authorList>
    </citation>
    <scope>NUCLEOTIDE SEQUENCE [LARGE SCALE GENOMIC DNA]</scope>
    <source>
        <strain evidence="4 5">SJ-92</strain>
    </source>
</reference>
<dbReference type="Gene3D" id="3.40.50.1820">
    <property type="entry name" value="alpha/beta hydrolase"/>
    <property type="match status" value="1"/>
</dbReference>
<gene>
    <name evidence="4" type="ORF">H0E84_19900</name>
</gene>
<dbReference type="PANTHER" id="PTHR11731:SF193">
    <property type="entry name" value="DIPEPTIDYL PEPTIDASE 9"/>
    <property type="match status" value="1"/>
</dbReference>
<name>A0A853JGU0_9GAMM</name>
<feature type="domain" description="Dipeptidylpeptidase IV N-terminal" evidence="3">
    <location>
        <begin position="127"/>
        <end position="479"/>
    </location>
</feature>
<feature type="domain" description="Peptidase S9 prolyl oligopeptidase catalytic" evidence="2">
    <location>
        <begin position="575"/>
        <end position="770"/>
    </location>
</feature>
<protein>
    <submittedName>
        <fullName evidence="4">S9 family peptidase</fullName>
    </submittedName>
</protein>
<dbReference type="GO" id="GO:0008239">
    <property type="term" value="F:dipeptidyl-peptidase activity"/>
    <property type="evidence" value="ECO:0007669"/>
    <property type="project" value="TreeGrafter"/>
</dbReference>
<sequence length="771" mass="85383">MRPLLATAVLMLASTAATAETGKLTLEAITGDAALSGPTLTRPKIAPDGSRVTFLRGKDEDRNRLDLWEYHIESGQTRMLVDSRVVLPGEETLSDEEKARRERQRIAGLSGIVDYHWAPDAERLLFPLGGELYLYDLTRGGADAVRRLTDGGGFATDPKISPRGGYVSFIRDRNLWIIDLASGREIRLTDDGSDTIGNGVAEFVADEEMGRHTGYWWAPDDSAIAYARIDESPVPVQKRYELYADRTEMVEQRYPAAGDPNVLVELRVARLADAGPPPTREGTIDTAEGQRQVRLQTRMGPAEPLRIDLGDDPDIYLARVDWRDPQRLTFQRQSRDQRRLELVETTLATGAQRILVAETSKTWVPLHDSLRFLDDGRFLWSSERSGFEHLYLAAEDGSRLVPLTSGDWPVDELLAVDQAAGRVYFSAGRESPTERHVYMIPLAGGEPQRLSQAPGMHDATFADNASVYVDRWSNTRTPPQLELFRADGSRIAALVDNDLDDSGHPYAPYRDAHLPTEFGTLPAADGTTPLHYSLIRPAGFDASRRYPVVVFVYGGPAAQTVLESWPGRADAFFNQYLAQRGYAVFTLDNRGTPRRGAAFGGSLYERQGTVEVEDQVAGVEWLRAQPWVDGARIGVHGWSNGGYMTLMLLGKAPDAYACGVAGAPVTDWALYDTHYTERYMHLPAANIAGYREASVFTHAGNIRPDSLLLIHGMADDNVLFTNSTKLMGTLQQAGVPFQLMTYPGAKHGLRGKDALHRYRLTESFFARCLQP</sequence>
<evidence type="ECO:0000256" key="1">
    <source>
        <dbReference type="SAM" id="SignalP"/>
    </source>
</evidence>
<dbReference type="Proteomes" id="UP000578091">
    <property type="component" value="Unassembled WGS sequence"/>
</dbReference>
<dbReference type="SUPFAM" id="SSF82171">
    <property type="entry name" value="DPP6 N-terminal domain-like"/>
    <property type="match status" value="1"/>
</dbReference>
<dbReference type="InterPro" id="IPR029058">
    <property type="entry name" value="AB_hydrolase_fold"/>
</dbReference>
<comment type="caution">
    <text evidence="4">The sequence shown here is derived from an EMBL/GenBank/DDBJ whole genome shotgun (WGS) entry which is preliminary data.</text>
</comment>
<dbReference type="GO" id="GO:0008236">
    <property type="term" value="F:serine-type peptidase activity"/>
    <property type="evidence" value="ECO:0007669"/>
    <property type="project" value="InterPro"/>
</dbReference>
<dbReference type="Gene3D" id="2.140.10.30">
    <property type="entry name" value="Dipeptidylpeptidase IV, N-terminal domain"/>
    <property type="match status" value="1"/>
</dbReference>
<dbReference type="GO" id="GO:0006508">
    <property type="term" value="P:proteolysis"/>
    <property type="evidence" value="ECO:0007669"/>
    <property type="project" value="InterPro"/>
</dbReference>